<proteinExistence type="predicted"/>
<gene>
    <name evidence="1" type="ORF">TSPGSL018_9340</name>
</gene>
<dbReference type="EMBL" id="GBEZ01018236">
    <property type="protein sequence ID" value="JAC68179.1"/>
    <property type="molecule type" value="Transcribed_RNA"/>
</dbReference>
<dbReference type="AlphaFoldDB" id="A0A061RBQ2"/>
<accession>A0A061RBQ2</accession>
<evidence type="ECO:0000313" key="1">
    <source>
        <dbReference type="EMBL" id="JAC68179.1"/>
    </source>
</evidence>
<organism evidence="1">
    <name type="scientific">Tetraselmis sp. GSL018</name>
    <dbReference type="NCBI Taxonomy" id="582737"/>
    <lineage>
        <taxon>Eukaryota</taxon>
        <taxon>Viridiplantae</taxon>
        <taxon>Chlorophyta</taxon>
        <taxon>core chlorophytes</taxon>
        <taxon>Chlorodendrophyceae</taxon>
        <taxon>Chlorodendrales</taxon>
        <taxon>Chlorodendraceae</taxon>
        <taxon>Tetraselmis</taxon>
    </lineage>
</organism>
<protein>
    <submittedName>
        <fullName evidence="1">Uncharacterized protein</fullName>
    </submittedName>
</protein>
<sequence length="23" mass="2745">MLQPYHNKRSGAFFVRAAYLVYL</sequence>
<reference evidence="1" key="1">
    <citation type="submission" date="2014-05" db="EMBL/GenBank/DDBJ databases">
        <title>The transcriptome of the halophilic microalga Tetraselmis sp. GSL018 isolated from the Great Salt Lake, Utah.</title>
        <authorList>
            <person name="Jinkerson R.E."/>
            <person name="D'Adamo S."/>
            <person name="Posewitz M.C."/>
        </authorList>
    </citation>
    <scope>NUCLEOTIDE SEQUENCE</scope>
    <source>
        <strain evidence="1">GSL018</strain>
    </source>
</reference>
<name>A0A061RBQ2_9CHLO</name>